<comment type="caution">
    <text evidence="4">The sequence shown here is derived from an EMBL/GenBank/DDBJ whole genome shotgun (WGS) entry which is preliminary data.</text>
</comment>
<name>A0A9R1WNQ8_LACSA</name>
<dbReference type="InterPro" id="IPR012337">
    <property type="entry name" value="RNaseH-like_sf"/>
</dbReference>
<evidence type="ECO:0000256" key="1">
    <source>
        <dbReference type="SAM" id="MobiDB-lite"/>
    </source>
</evidence>
<evidence type="ECO:0000259" key="2">
    <source>
        <dbReference type="Pfam" id="PF13976"/>
    </source>
</evidence>
<organism evidence="4 5">
    <name type="scientific">Lactuca sativa</name>
    <name type="common">Garden lettuce</name>
    <dbReference type="NCBI Taxonomy" id="4236"/>
    <lineage>
        <taxon>Eukaryota</taxon>
        <taxon>Viridiplantae</taxon>
        <taxon>Streptophyta</taxon>
        <taxon>Embryophyta</taxon>
        <taxon>Tracheophyta</taxon>
        <taxon>Spermatophyta</taxon>
        <taxon>Magnoliopsida</taxon>
        <taxon>eudicotyledons</taxon>
        <taxon>Gunneridae</taxon>
        <taxon>Pentapetalae</taxon>
        <taxon>asterids</taxon>
        <taxon>campanulids</taxon>
        <taxon>Asterales</taxon>
        <taxon>Asteraceae</taxon>
        <taxon>Cichorioideae</taxon>
        <taxon>Cichorieae</taxon>
        <taxon>Lactucinae</taxon>
        <taxon>Lactuca</taxon>
    </lineage>
</organism>
<dbReference type="GO" id="GO:0003676">
    <property type="term" value="F:nucleic acid binding"/>
    <property type="evidence" value="ECO:0007669"/>
    <property type="project" value="InterPro"/>
</dbReference>
<keyword evidence="5" id="KW-1185">Reference proteome</keyword>
<dbReference type="InterPro" id="IPR025724">
    <property type="entry name" value="GAG-pre-integrase_dom"/>
</dbReference>
<dbReference type="Gene3D" id="3.30.420.10">
    <property type="entry name" value="Ribonuclease H-like superfamily/Ribonuclease H"/>
    <property type="match status" value="1"/>
</dbReference>
<sequence length="198" mass="22725">MAVTTTNQWHKRLGHPSNKKLSHISLCKDFSSNSKEAFCDSCLRAKLTRLPFPTSTIKTNDCFEMIHCDIWGGYRTFSLTHGSYFLTIVDDYSRAVWVYIIRHKYEAIYDLEKRKIVVSRDVKFFENVFPFSSHKENVNQVENEIVGESQPTDGPGIDMESDLYHKENPSASIVTEEADDMDSAMQSNEPNNPPEDMT</sequence>
<proteinExistence type="predicted"/>
<dbReference type="Pfam" id="PF13976">
    <property type="entry name" value="gag_pre-integrs"/>
    <property type="match status" value="1"/>
</dbReference>
<dbReference type="InterPro" id="IPR057670">
    <property type="entry name" value="SH3_retrovirus"/>
</dbReference>
<protein>
    <recommendedName>
        <fullName evidence="6">GAG-pre-integrase domain-containing protein</fullName>
    </recommendedName>
</protein>
<evidence type="ECO:0000313" key="4">
    <source>
        <dbReference type="EMBL" id="KAJ0226080.1"/>
    </source>
</evidence>
<evidence type="ECO:0008006" key="6">
    <source>
        <dbReference type="Google" id="ProtNLM"/>
    </source>
</evidence>
<gene>
    <name evidence="4" type="ORF">LSAT_V11C100016210</name>
</gene>
<dbReference type="EMBL" id="NBSK02000001">
    <property type="protein sequence ID" value="KAJ0226080.1"/>
    <property type="molecule type" value="Genomic_DNA"/>
</dbReference>
<feature type="domain" description="Retroviral polymerase SH3-like" evidence="3">
    <location>
        <begin position="108"/>
        <end position="136"/>
    </location>
</feature>
<dbReference type="Proteomes" id="UP000235145">
    <property type="component" value="Unassembled WGS sequence"/>
</dbReference>
<dbReference type="PANTHER" id="PTHR42648:SF29">
    <property type="entry name" value="RNA-DIRECTED DNA POLYMERASE"/>
    <property type="match status" value="1"/>
</dbReference>
<feature type="domain" description="GAG-pre-integrase" evidence="2">
    <location>
        <begin position="4"/>
        <end position="46"/>
    </location>
</feature>
<dbReference type="AlphaFoldDB" id="A0A9R1WNQ8"/>
<evidence type="ECO:0000259" key="3">
    <source>
        <dbReference type="Pfam" id="PF25597"/>
    </source>
</evidence>
<reference evidence="4 5" key="1">
    <citation type="journal article" date="2017" name="Nat. Commun.">
        <title>Genome assembly with in vitro proximity ligation data and whole-genome triplication in lettuce.</title>
        <authorList>
            <person name="Reyes-Chin-Wo S."/>
            <person name="Wang Z."/>
            <person name="Yang X."/>
            <person name="Kozik A."/>
            <person name="Arikit S."/>
            <person name="Song C."/>
            <person name="Xia L."/>
            <person name="Froenicke L."/>
            <person name="Lavelle D.O."/>
            <person name="Truco M.J."/>
            <person name="Xia R."/>
            <person name="Zhu S."/>
            <person name="Xu C."/>
            <person name="Xu H."/>
            <person name="Xu X."/>
            <person name="Cox K."/>
            <person name="Korf I."/>
            <person name="Meyers B.C."/>
            <person name="Michelmore R.W."/>
        </authorList>
    </citation>
    <scope>NUCLEOTIDE SEQUENCE [LARGE SCALE GENOMIC DNA]</scope>
    <source>
        <strain evidence="5">cv. Salinas</strain>
        <tissue evidence="4">Seedlings</tissue>
    </source>
</reference>
<dbReference type="SUPFAM" id="SSF53098">
    <property type="entry name" value="Ribonuclease H-like"/>
    <property type="match status" value="1"/>
</dbReference>
<dbReference type="Pfam" id="PF25597">
    <property type="entry name" value="SH3_retrovirus"/>
    <property type="match status" value="1"/>
</dbReference>
<dbReference type="InterPro" id="IPR036397">
    <property type="entry name" value="RNaseH_sf"/>
</dbReference>
<evidence type="ECO:0000313" key="5">
    <source>
        <dbReference type="Proteomes" id="UP000235145"/>
    </source>
</evidence>
<feature type="region of interest" description="Disordered" evidence="1">
    <location>
        <begin position="145"/>
        <end position="198"/>
    </location>
</feature>
<dbReference type="InterPro" id="IPR039537">
    <property type="entry name" value="Retrotran_Ty1/copia-like"/>
</dbReference>
<dbReference type="PANTHER" id="PTHR42648">
    <property type="entry name" value="TRANSPOSASE, PUTATIVE-RELATED"/>
    <property type="match status" value="1"/>
</dbReference>
<accession>A0A9R1WNQ8</accession>